<dbReference type="Pfam" id="PF01797">
    <property type="entry name" value="Y1_Tnp"/>
    <property type="match status" value="1"/>
</dbReference>
<dbReference type="InterPro" id="IPR036515">
    <property type="entry name" value="Transposase_17_sf"/>
</dbReference>
<feature type="domain" description="Transposase IS200-like" evidence="1">
    <location>
        <begin position="12"/>
        <end position="134"/>
    </location>
</feature>
<dbReference type="GO" id="GO:0004803">
    <property type="term" value="F:transposase activity"/>
    <property type="evidence" value="ECO:0007669"/>
    <property type="project" value="InterPro"/>
</dbReference>
<evidence type="ECO:0000259" key="1">
    <source>
        <dbReference type="SMART" id="SM01321"/>
    </source>
</evidence>
<keyword evidence="3" id="KW-1185">Reference proteome</keyword>
<dbReference type="GO" id="GO:0003677">
    <property type="term" value="F:DNA binding"/>
    <property type="evidence" value="ECO:0007669"/>
    <property type="project" value="InterPro"/>
</dbReference>
<dbReference type="NCBIfam" id="NF033573">
    <property type="entry name" value="transpos_IS200"/>
    <property type="match status" value="1"/>
</dbReference>
<protein>
    <submittedName>
        <fullName evidence="2">Transposase</fullName>
    </submittedName>
</protein>
<dbReference type="RefSeq" id="WP_144869944.1">
    <property type="nucleotide sequence ID" value="NZ_LR213885.1"/>
</dbReference>
<dbReference type="AlphaFoldDB" id="A0A563VKZ3"/>
<proteinExistence type="predicted"/>
<evidence type="ECO:0000313" key="3">
    <source>
        <dbReference type="Proteomes" id="UP000320055"/>
    </source>
</evidence>
<name>A0A563VKZ3_9CYAN</name>
<dbReference type="EMBL" id="CAACVJ010000039">
    <property type="protein sequence ID" value="VEP12091.1"/>
    <property type="molecule type" value="Genomic_DNA"/>
</dbReference>
<organism evidence="2 3">
    <name type="scientific">Hyella patelloides LEGE 07179</name>
    <dbReference type="NCBI Taxonomy" id="945734"/>
    <lineage>
        <taxon>Bacteria</taxon>
        <taxon>Bacillati</taxon>
        <taxon>Cyanobacteriota</taxon>
        <taxon>Cyanophyceae</taxon>
        <taxon>Pleurocapsales</taxon>
        <taxon>Hyellaceae</taxon>
        <taxon>Hyella</taxon>
    </lineage>
</organism>
<reference evidence="2 3" key="1">
    <citation type="submission" date="2019-01" db="EMBL/GenBank/DDBJ databases">
        <authorList>
            <person name="Brito A."/>
        </authorList>
    </citation>
    <scope>NUCLEOTIDE SEQUENCE [LARGE SCALE GENOMIC DNA]</scope>
    <source>
        <strain evidence="2">1</strain>
    </source>
</reference>
<evidence type="ECO:0000313" key="2">
    <source>
        <dbReference type="EMBL" id="VEP12091.1"/>
    </source>
</evidence>
<dbReference type="PANTHER" id="PTHR33360:SF2">
    <property type="entry name" value="TRANSPOSASE FOR INSERTION SEQUENCE ELEMENT IS200"/>
    <property type="match status" value="1"/>
</dbReference>
<dbReference type="OrthoDB" id="9793729at2"/>
<dbReference type="GO" id="GO:0006313">
    <property type="term" value="P:DNA transposition"/>
    <property type="evidence" value="ECO:0007669"/>
    <property type="project" value="InterPro"/>
</dbReference>
<dbReference type="Proteomes" id="UP000320055">
    <property type="component" value="Unassembled WGS sequence"/>
</dbReference>
<accession>A0A563VKZ3</accession>
<sequence length="138" mass="15845">MAKLKPHIHSFGFNLVHIVFVTSGRHPVINEAIEKRLKELIEKLCTTQDCELIECQADLGTKDHIHLLIDVAPKISLSKLCNILKTITSREIRKEFADFLKPYYWKPLFWKRGFGYTSAGGAPLTVLKQYIENQGYKS</sequence>
<dbReference type="SMART" id="SM01321">
    <property type="entry name" value="Y1_Tnp"/>
    <property type="match status" value="1"/>
</dbReference>
<gene>
    <name evidence="2" type="ORF">H1P_1330010</name>
</gene>
<dbReference type="Gene3D" id="3.30.70.1290">
    <property type="entry name" value="Transposase IS200-like"/>
    <property type="match status" value="1"/>
</dbReference>
<dbReference type="SUPFAM" id="SSF143422">
    <property type="entry name" value="Transposase IS200-like"/>
    <property type="match status" value="1"/>
</dbReference>
<dbReference type="InterPro" id="IPR002686">
    <property type="entry name" value="Transposase_17"/>
</dbReference>
<dbReference type="PANTHER" id="PTHR33360">
    <property type="entry name" value="TRANSPOSASE FOR INSERTION SEQUENCE ELEMENT IS200"/>
    <property type="match status" value="1"/>
</dbReference>